<evidence type="ECO:0000256" key="3">
    <source>
        <dbReference type="ARBA" id="ARBA00004496"/>
    </source>
</evidence>
<dbReference type="Pfam" id="PF01975">
    <property type="entry name" value="SurE"/>
    <property type="match status" value="1"/>
</dbReference>
<protein>
    <recommendedName>
        <fullName evidence="9">5'-nucleotidase SurE</fullName>
        <ecNumber evidence="9">3.1.3.5</ecNumber>
    </recommendedName>
    <alternativeName>
        <fullName evidence="9">Nucleoside 5'-monophosphate phosphohydrolase</fullName>
    </alternativeName>
</protein>
<dbReference type="SUPFAM" id="SSF64167">
    <property type="entry name" value="SurE-like"/>
    <property type="match status" value="1"/>
</dbReference>
<dbReference type="Gene3D" id="3.40.1210.10">
    <property type="entry name" value="Survival protein SurE-like phosphatase/nucleotidase"/>
    <property type="match status" value="1"/>
</dbReference>
<keyword evidence="6 9" id="KW-0479">Metal-binding</keyword>
<dbReference type="AlphaFoldDB" id="A0A4Q0ML93"/>
<comment type="cofactor">
    <cofactor evidence="9">
        <name>a divalent metal cation</name>
        <dbReference type="ChEBI" id="CHEBI:60240"/>
    </cofactor>
    <text evidence="9">Binds 1 divalent metal cation per subunit.</text>
</comment>
<comment type="similarity">
    <text evidence="4 9">Belongs to the SurE nucleotidase family.</text>
</comment>
<evidence type="ECO:0000259" key="10">
    <source>
        <dbReference type="Pfam" id="PF01975"/>
    </source>
</evidence>
<dbReference type="GO" id="GO:0046872">
    <property type="term" value="F:metal ion binding"/>
    <property type="evidence" value="ECO:0007669"/>
    <property type="project" value="UniProtKB-UniRule"/>
</dbReference>
<feature type="binding site" evidence="9">
    <location>
        <position position="8"/>
    </location>
    <ligand>
        <name>a divalent metal cation</name>
        <dbReference type="ChEBI" id="CHEBI:60240"/>
    </ligand>
</feature>
<dbReference type="InterPro" id="IPR036523">
    <property type="entry name" value="SurE-like_sf"/>
</dbReference>
<feature type="binding site" evidence="9">
    <location>
        <position position="93"/>
    </location>
    <ligand>
        <name>a divalent metal cation</name>
        <dbReference type="ChEBI" id="CHEBI:60240"/>
    </ligand>
</feature>
<dbReference type="NCBIfam" id="TIGR00087">
    <property type="entry name" value="surE"/>
    <property type="match status" value="1"/>
</dbReference>
<evidence type="ECO:0000313" key="12">
    <source>
        <dbReference type="Proteomes" id="UP000289708"/>
    </source>
</evidence>
<proteinExistence type="inferred from homology"/>
<evidence type="ECO:0000256" key="2">
    <source>
        <dbReference type="ARBA" id="ARBA00001946"/>
    </source>
</evidence>
<comment type="caution">
    <text evidence="11">The sequence shown here is derived from an EMBL/GenBank/DDBJ whole genome shotgun (WGS) entry which is preliminary data.</text>
</comment>
<dbReference type="PANTHER" id="PTHR30457">
    <property type="entry name" value="5'-NUCLEOTIDASE SURE"/>
    <property type="match status" value="1"/>
</dbReference>
<evidence type="ECO:0000256" key="8">
    <source>
        <dbReference type="ARBA" id="ARBA00022801"/>
    </source>
</evidence>
<dbReference type="GO" id="GO:0008254">
    <property type="term" value="F:3'-nucleotidase activity"/>
    <property type="evidence" value="ECO:0007669"/>
    <property type="project" value="TreeGrafter"/>
</dbReference>
<evidence type="ECO:0000256" key="5">
    <source>
        <dbReference type="ARBA" id="ARBA00022490"/>
    </source>
</evidence>
<comment type="subcellular location">
    <subcellularLocation>
        <location evidence="3 9">Cytoplasm</location>
    </subcellularLocation>
</comment>
<sequence>MRILITNDDGVHAEGLETLEQIARELSDDVWIVAPEADQSGASHSISLSDPLRLREIGEKRFAVRGTPSDCVIMGVRHVLKEKRPDLILSGVNRGQNVAEDVTYSGTVAGAIEGTLLGIPSIALSQNFDRKREDLEDMFDAARAHGAEVVGKIVKAGFGPDRLVNVNFPGCAAGEVTGVSVTRQGQRNQELLKIEGRADGRGNPYFWIVFGRADFQPGEGTDLEAIRKRRISVTPLKIDLTDERLFDGLKAAFA</sequence>
<evidence type="ECO:0000256" key="9">
    <source>
        <dbReference type="HAMAP-Rule" id="MF_00060"/>
    </source>
</evidence>
<organism evidence="11 12">
    <name type="scientific">Hansschlegelia zhihuaiae</name>
    <dbReference type="NCBI Taxonomy" id="405005"/>
    <lineage>
        <taxon>Bacteria</taxon>
        <taxon>Pseudomonadati</taxon>
        <taxon>Pseudomonadota</taxon>
        <taxon>Alphaproteobacteria</taxon>
        <taxon>Hyphomicrobiales</taxon>
        <taxon>Methylopilaceae</taxon>
        <taxon>Hansschlegelia</taxon>
    </lineage>
</organism>
<keyword evidence="7 9" id="KW-0547">Nucleotide-binding</keyword>
<dbReference type="GO" id="GO:0000166">
    <property type="term" value="F:nucleotide binding"/>
    <property type="evidence" value="ECO:0007669"/>
    <property type="project" value="UniProtKB-KW"/>
</dbReference>
<comment type="catalytic activity">
    <reaction evidence="1 9">
        <text>a ribonucleoside 5'-phosphate + H2O = a ribonucleoside + phosphate</text>
        <dbReference type="Rhea" id="RHEA:12484"/>
        <dbReference type="ChEBI" id="CHEBI:15377"/>
        <dbReference type="ChEBI" id="CHEBI:18254"/>
        <dbReference type="ChEBI" id="CHEBI:43474"/>
        <dbReference type="ChEBI" id="CHEBI:58043"/>
        <dbReference type="EC" id="3.1.3.5"/>
    </reaction>
</comment>
<dbReference type="RefSeq" id="WP_128776207.1">
    <property type="nucleotide sequence ID" value="NZ_RYFI01000003.1"/>
</dbReference>
<reference evidence="11 12" key="1">
    <citation type="submission" date="2018-12" db="EMBL/GenBank/DDBJ databases">
        <title>bacterium Hansschlegelia zhihuaiae S113.</title>
        <authorList>
            <person name="He J."/>
        </authorList>
    </citation>
    <scope>NUCLEOTIDE SEQUENCE [LARGE SCALE GENOMIC DNA]</scope>
    <source>
        <strain evidence="11 12">S 113</strain>
    </source>
</reference>
<evidence type="ECO:0000256" key="4">
    <source>
        <dbReference type="ARBA" id="ARBA00011062"/>
    </source>
</evidence>
<comment type="function">
    <text evidence="9">Nucleotidase that shows phosphatase activity on nucleoside 5'-monophosphates.</text>
</comment>
<evidence type="ECO:0000256" key="7">
    <source>
        <dbReference type="ARBA" id="ARBA00022741"/>
    </source>
</evidence>
<accession>A0A4Q0ML93</accession>
<dbReference type="GO" id="GO:0004309">
    <property type="term" value="F:exopolyphosphatase activity"/>
    <property type="evidence" value="ECO:0007669"/>
    <property type="project" value="TreeGrafter"/>
</dbReference>
<dbReference type="NCBIfam" id="NF001490">
    <property type="entry name" value="PRK00346.1-4"/>
    <property type="match status" value="1"/>
</dbReference>
<evidence type="ECO:0000313" key="11">
    <source>
        <dbReference type="EMBL" id="RXF74557.1"/>
    </source>
</evidence>
<feature type="binding site" evidence="9">
    <location>
        <position position="40"/>
    </location>
    <ligand>
        <name>a divalent metal cation</name>
        <dbReference type="ChEBI" id="CHEBI:60240"/>
    </ligand>
</feature>
<keyword evidence="12" id="KW-1185">Reference proteome</keyword>
<evidence type="ECO:0000256" key="6">
    <source>
        <dbReference type="ARBA" id="ARBA00022723"/>
    </source>
</evidence>
<dbReference type="OrthoDB" id="9780815at2"/>
<dbReference type="FunFam" id="3.40.1210.10:FF:000001">
    <property type="entry name" value="5'/3'-nucleotidase SurE"/>
    <property type="match status" value="1"/>
</dbReference>
<gene>
    <name evidence="9 11" type="primary">surE</name>
    <name evidence="11" type="ORF">EK403_03915</name>
</gene>
<evidence type="ECO:0000256" key="1">
    <source>
        <dbReference type="ARBA" id="ARBA00000815"/>
    </source>
</evidence>
<keyword evidence="5 9" id="KW-0963">Cytoplasm</keyword>
<dbReference type="InterPro" id="IPR030048">
    <property type="entry name" value="SurE"/>
</dbReference>
<dbReference type="GO" id="GO:0005737">
    <property type="term" value="C:cytoplasm"/>
    <property type="evidence" value="ECO:0007669"/>
    <property type="project" value="UniProtKB-SubCell"/>
</dbReference>
<keyword evidence="8 9" id="KW-0378">Hydrolase</keyword>
<feature type="domain" description="Survival protein SurE-like phosphatase/nucleotidase" evidence="10">
    <location>
        <begin position="3"/>
        <end position="189"/>
    </location>
</feature>
<dbReference type="EMBL" id="RYFI01000003">
    <property type="protein sequence ID" value="RXF74557.1"/>
    <property type="molecule type" value="Genomic_DNA"/>
</dbReference>
<dbReference type="PANTHER" id="PTHR30457:SF12">
    <property type="entry name" value="5'_3'-NUCLEOTIDASE SURE"/>
    <property type="match status" value="1"/>
</dbReference>
<dbReference type="EC" id="3.1.3.5" evidence="9"/>
<dbReference type="Proteomes" id="UP000289708">
    <property type="component" value="Unassembled WGS sequence"/>
</dbReference>
<name>A0A4Q0ML93_9HYPH</name>
<dbReference type="InterPro" id="IPR002828">
    <property type="entry name" value="SurE-like_Pase/nucleotidase"/>
</dbReference>
<dbReference type="GO" id="GO:0008253">
    <property type="term" value="F:5'-nucleotidase activity"/>
    <property type="evidence" value="ECO:0007669"/>
    <property type="project" value="UniProtKB-UniRule"/>
</dbReference>
<comment type="cofactor">
    <cofactor evidence="2">
        <name>Mg(2+)</name>
        <dbReference type="ChEBI" id="CHEBI:18420"/>
    </cofactor>
</comment>
<feature type="binding site" evidence="9">
    <location>
        <position position="9"/>
    </location>
    <ligand>
        <name>a divalent metal cation</name>
        <dbReference type="ChEBI" id="CHEBI:60240"/>
    </ligand>
</feature>
<dbReference type="HAMAP" id="MF_00060">
    <property type="entry name" value="SurE"/>
    <property type="match status" value="1"/>
</dbReference>